<dbReference type="Proteomes" id="UP000587211">
    <property type="component" value="Unassembled WGS sequence"/>
</dbReference>
<feature type="chain" id="PRO_5034802666" evidence="1">
    <location>
        <begin position="28"/>
        <end position="299"/>
    </location>
</feature>
<evidence type="ECO:0000313" key="5">
    <source>
        <dbReference type="Proteomes" id="UP000659061"/>
    </source>
</evidence>
<feature type="signal peptide" evidence="1">
    <location>
        <begin position="1"/>
        <end position="27"/>
    </location>
</feature>
<keyword evidence="4" id="KW-1185">Reference proteome</keyword>
<proteinExistence type="predicted"/>
<comment type="caution">
    <text evidence="2">The sequence shown here is derived from an EMBL/GenBank/DDBJ whole genome shotgun (WGS) entry which is preliminary data.</text>
</comment>
<reference evidence="3 4" key="1">
    <citation type="submission" date="2020-07" db="EMBL/GenBank/DDBJ databases">
        <title>Sequencing the genomes of 1000 actinobacteria strains.</title>
        <authorList>
            <person name="Klenk H.-P."/>
        </authorList>
    </citation>
    <scope>NUCLEOTIDE SEQUENCE [LARGE SCALE GENOMIC DNA]</scope>
    <source>
        <strain evidence="3 4">DSM 19087</strain>
    </source>
</reference>
<dbReference type="Proteomes" id="UP000659061">
    <property type="component" value="Unassembled WGS sequence"/>
</dbReference>
<reference evidence="2" key="2">
    <citation type="submission" date="2020-09" db="EMBL/GenBank/DDBJ databases">
        <title>Novel species in genus Aeromicrobium.</title>
        <authorList>
            <person name="Zhang G."/>
        </authorList>
    </citation>
    <scope>NUCLEOTIDE SEQUENCE</scope>
    <source>
        <strain evidence="2">SSW1-57</strain>
    </source>
</reference>
<dbReference type="AlphaFoldDB" id="A0A8I0G0C4"/>
<evidence type="ECO:0000256" key="1">
    <source>
        <dbReference type="SAM" id="SignalP"/>
    </source>
</evidence>
<protein>
    <submittedName>
        <fullName evidence="2">Uncharacterized protein</fullName>
    </submittedName>
</protein>
<evidence type="ECO:0000313" key="2">
    <source>
        <dbReference type="EMBL" id="MBD1271833.1"/>
    </source>
</evidence>
<evidence type="ECO:0000313" key="4">
    <source>
        <dbReference type="Proteomes" id="UP000587211"/>
    </source>
</evidence>
<dbReference type="RefSeq" id="WP_179426174.1">
    <property type="nucleotide sequence ID" value="NZ_BAAAMP010000002.1"/>
</dbReference>
<dbReference type="EMBL" id="JACBZN010000001">
    <property type="protein sequence ID" value="NYI38978.1"/>
    <property type="molecule type" value="Genomic_DNA"/>
</dbReference>
<keyword evidence="1" id="KW-0732">Signal</keyword>
<name>A0A8I0G0C4_9ACTN</name>
<evidence type="ECO:0000313" key="3">
    <source>
        <dbReference type="EMBL" id="NYI38978.1"/>
    </source>
</evidence>
<gene>
    <name evidence="3" type="ORF">BJ975_002353</name>
    <name evidence="2" type="ORF">IDH50_16425</name>
</gene>
<accession>A0A8I0G0C4</accession>
<organism evidence="2 5">
    <name type="scientific">Aeromicrobium tamlense</name>
    <dbReference type="NCBI Taxonomy" id="375541"/>
    <lineage>
        <taxon>Bacteria</taxon>
        <taxon>Bacillati</taxon>
        <taxon>Actinomycetota</taxon>
        <taxon>Actinomycetes</taxon>
        <taxon>Propionibacteriales</taxon>
        <taxon>Nocardioidaceae</taxon>
        <taxon>Aeromicrobium</taxon>
    </lineage>
</organism>
<dbReference type="EMBL" id="JACWMT010000004">
    <property type="protein sequence ID" value="MBD1271833.1"/>
    <property type="molecule type" value="Genomic_DNA"/>
</dbReference>
<sequence length="299" mass="30602">MHIVTRAFAVLATSAALTLSALPPTQAGTPRATFGDRLGELAQVESAVPLSASPTGAVRKGSVPIETAGGASLALDLPARGATPKKADGRYHLPGRKGASLAVTPTSTGTQVLVGIDSAEAPATYDFGLRGDVSPRPAPDGGVDLVGPDGAVVAQVEAPWAVDAAGRQVPTRYELRGSTIRQVVDHRARGVAYPVVADPKVKFCDLGTAVCVKLSKKETKKVHDAMFVSLGAGVSTLCGLIPAKNPAGVAVKAVCAAAVSAYFYKLRGVFKKAKKAGRCVELKFRIVAVAVVGGKVVKC</sequence>